<dbReference type="PANTHER" id="PTHR36513">
    <property type="entry name" value="ABC TRANSMEMBRANE TYPE-1 DOMAIN-CONTAINING PROTEIN"/>
    <property type="match status" value="1"/>
</dbReference>
<name>A0A8J3MB61_9RHOB</name>
<dbReference type="InterPro" id="IPR010297">
    <property type="entry name" value="DUF900_hydrolase"/>
</dbReference>
<dbReference type="InterPro" id="IPR014586">
    <property type="entry name" value="UCP033909"/>
</dbReference>
<dbReference type="Proteomes" id="UP000626220">
    <property type="component" value="Unassembled WGS sequence"/>
</dbReference>
<dbReference type="AlphaFoldDB" id="A0A8J3MB61"/>
<gene>
    <name evidence="1" type="ORF">GCM10017056_50330</name>
</gene>
<dbReference type="EMBL" id="BNCJ01000035">
    <property type="protein sequence ID" value="GHF73430.1"/>
    <property type="molecule type" value="Genomic_DNA"/>
</dbReference>
<dbReference type="PANTHER" id="PTHR36513:SF1">
    <property type="entry name" value="TRANSMEMBRANE PROTEIN"/>
    <property type="match status" value="1"/>
</dbReference>
<dbReference type="PROSITE" id="PS51257">
    <property type="entry name" value="PROKAR_LIPOPROTEIN"/>
    <property type="match status" value="1"/>
</dbReference>
<organism evidence="1 2">
    <name type="scientific">Seohaeicola zhoushanensis</name>
    <dbReference type="NCBI Taxonomy" id="1569283"/>
    <lineage>
        <taxon>Bacteria</taxon>
        <taxon>Pseudomonadati</taxon>
        <taxon>Pseudomonadota</taxon>
        <taxon>Alphaproteobacteria</taxon>
        <taxon>Rhodobacterales</taxon>
        <taxon>Roseobacteraceae</taxon>
        <taxon>Seohaeicola</taxon>
    </lineage>
</organism>
<evidence type="ECO:0000313" key="1">
    <source>
        <dbReference type="EMBL" id="GHF73430.1"/>
    </source>
</evidence>
<protein>
    <recommendedName>
        <fullName evidence="3">Esterase/lipase superfamily enzyme</fullName>
    </recommendedName>
</protein>
<dbReference type="Gene3D" id="3.40.50.1820">
    <property type="entry name" value="alpha/beta hydrolase"/>
    <property type="match status" value="1"/>
</dbReference>
<dbReference type="SUPFAM" id="SSF53474">
    <property type="entry name" value="alpha/beta-Hydrolases"/>
    <property type="match status" value="1"/>
</dbReference>
<sequence length="369" mass="39977">MSILRGPVLRLFLAVVLLVAACSRPPDLIGIDNPEFPALKAQGVVPNTIFIATTRAASEISGTFYSAERADDLNLASVTVTVPPVHAPGKIERALRLPPDPHRDFAVVDPLMYPRDRDFVAGINQALAARAPQDRNVLVFIHGYNNTLSDSVLRVAQFVNDTGFKGVPVLFSWASAGKVTHYVYDLNSALVARPMLEKTSGLLLQTRATGFDVFAHSMGTFLTMETILRSTIRGDFGGSTRLRNVMLAAPDIDLDLFRSQLAQMRGKLGNVFVFVSRDDRALGFSRRISGGVERVGAADAAELEGLGVTVIDLSDIESETSHDKFANSPAVVQLIGQSLESDNFQDRPATPTLVEVVQGIPILRELVPD</sequence>
<accession>A0A8J3MB61</accession>
<evidence type="ECO:0008006" key="3">
    <source>
        <dbReference type="Google" id="ProtNLM"/>
    </source>
</evidence>
<proteinExistence type="predicted"/>
<dbReference type="PIRSF" id="PIRSF033909">
    <property type="entry name" value="UCP033909"/>
    <property type="match status" value="1"/>
</dbReference>
<reference evidence="1" key="2">
    <citation type="submission" date="2020-09" db="EMBL/GenBank/DDBJ databases">
        <authorList>
            <person name="Sun Q."/>
            <person name="Kim S."/>
        </authorList>
    </citation>
    <scope>NUCLEOTIDE SEQUENCE</scope>
    <source>
        <strain evidence="1">KCTC 42650</strain>
    </source>
</reference>
<keyword evidence="2" id="KW-1185">Reference proteome</keyword>
<dbReference type="InterPro" id="IPR029058">
    <property type="entry name" value="AB_hydrolase_fold"/>
</dbReference>
<evidence type="ECO:0000313" key="2">
    <source>
        <dbReference type="Proteomes" id="UP000626220"/>
    </source>
</evidence>
<comment type="caution">
    <text evidence="1">The sequence shown here is derived from an EMBL/GenBank/DDBJ whole genome shotgun (WGS) entry which is preliminary data.</text>
</comment>
<dbReference type="Pfam" id="PF05990">
    <property type="entry name" value="DUF900"/>
    <property type="match status" value="1"/>
</dbReference>
<reference evidence="1" key="1">
    <citation type="journal article" date="2014" name="Int. J. Syst. Evol. Microbiol.">
        <title>Complete genome sequence of Corynebacterium casei LMG S-19264T (=DSM 44701T), isolated from a smear-ripened cheese.</title>
        <authorList>
            <consortium name="US DOE Joint Genome Institute (JGI-PGF)"/>
            <person name="Walter F."/>
            <person name="Albersmeier A."/>
            <person name="Kalinowski J."/>
            <person name="Ruckert C."/>
        </authorList>
    </citation>
    <scope>NUCLEOTIDE SEQUENCE</scope>
    <source>
        <strain evidence="1">KCTC 42650</strain>
    </source>
</reference>
<dbReference type="RefSeq" id="WP_189682894.1">
    <property type="nucleotide sequence ID" value="NZ_BNCJ01000035.1"/>
</dbReference>